<dbReference type="EMBL" id="CAKOGP040001869">
    <property type="protein sequence ID" value="CAJ1954566.1"/>
    <property type="molecule type" value="Genomic_DNA"/>
</dbReference>
<feature type="transmembrane region" description="Helical" evidence="1">
    <location>
        <begin position="51"/>
        <end position="73"/>
    </location>
</feature>
<accession>A0AAD2FW56</accession>
<name>A0AAD2FW56_9STRA</name>
<comment type="caution">
    <text evidence="3">The sequence shown here is derived from an EMBL/GenBank/DDBJ whole genome shotgun (WGS) entry which is preliminary data.</text>
</comment>
<evidence type="ECO:0000313" key="4">
    <source>
        <dbReference type="Proteomes" id="UP001295423"/>
    </source>
</evidence>
<organism evidence="3 4">
    <name type="scientific">Cylindrotheca closterium</name>
    <dbReference type="NCBI Taxonomy" id="2856"/>
    <lineage>
        <taxon>Eukaryota</taxon>
        <taxon>Sar</taxon>
        <taxon>Stramenopiles</taxon>
        <taxon>Ochrophyta</taxon>
        <taxon>Bacillariophyta</taxon>
        <taxon>Bacillariophyceae</taxon>
        <taxon>Bacillariophycidae</taxon>
        <taxon>Bacillariales</taxon>
        <taxon>Bacillariaceae</taxon>
        <taxon>Cylindrotheca</taxon>
    </lineage>
</organism>
<gene>
    <name evidence="3" type="ORF">CYCCA115_LOCUS15159</name>
</gene>
<feature type="transmembrane region" description="Helical" evidence="1">
    <location>
        <begin position="235"/>
        <end position="253"/>
    </location>
</feature>
<feature type="transmembrane region" description="Helical" evidence="1">
    <location>
        <begin position="317"/>
        <end position="341"/>
    </location>
</feature>
<dbReference type="Gene3D" id="3.50.50.60">
    <property type="entry name" value="FAD/NAD(P)-binding domain"/>
    <property type="match status" value="1"/>
</dbReference>
<evidence type="ECO:0000313" key="3">
    <source>
        <dbReference type="EMBL" id="CAJ1954566.1"/>
    </source>
</evidence>
<dbReference type="InterPro" id="IPR036188">
    <property type="entry name" value="FAD/NAD-bd_sf"/>
</dbReference>
<keyword evidence="1" id="KW-0472">Membrane</keyword>
<feature type="transmembrane region" description="Helical" evidence="1">
    <location>
        <begin position="159"/>
        <end position="179"/>
    </location>
</feature>
<dbReference type="InterPro" id="IPR050464">
    <property type="entry name" value="Zeta_carotene_desat/Oxidored"/>
</dbReference>
<keyword evidence="1" id="KW-0812">Transmembrane</keyword>
<dbReference type="CDD" id="cd02440">
    <property type="entry name" value="AdoMet_MTases"/>
    <property type="match status" value="1"/>
</dbReference>
<feature type="transmembrane region" description="Helical" evidence="1">
    <location>
        <begin position="205"/>
        <end position="223"/>
    </location>
</feature>
<evidence type="ECO:0000256" key="1">
    <source>
        <dbReference type="SAM" id="Phobius"/>
    </source>
</evidence>
<dbReference type="Pfam" id="PF01593">
    <property type="entry name" value="Amino_oxidase"/>
    <property type="match status" value="1"/>
</dbReference>
<reference evidence="3" key="1">
    <citation type="submission" date="2023-08" db="EMBL/GenBank/DDBJ databases">
        <authorList>
            <person name="Audoor S."/>
            <person name="Bilcke G."/>
        </authorList>
    </citation>
    <scope>NUCLEOTIDE SEQUENCE</scope>
</reference>
<dbReference type="Gene3D" id="3.40.50.150">
    <property type="entry name" value="Vaccinia Virus protein VP39"/>
    <property type="match status" value="1"/>
</dbReference>
<dbReference type="GO" id="GO:0016491">
    <property type="term" value="F:oxidoreductase activity"/>
    <property type="evidence" value="ECO:0007669"/>
    <property type="project" value="InterPro"/>
</dbReference>
<dbReference type="PANTHER" id="PTHR42923">
    <property type="entry name" value="PROTOPORPHYRINOGEN OXIDASE"/>
    <property type="match status" value="1"/>
</dbReference>
<dbReference type="SUPFAM" id="SSF51905">
    <property type="entry name" value="FAD/NAD(P)-binding domain"/>
    <property type="match status" value="1"/>
</dbReference>
<feature type="domain" description="Amine oxidase" evidence="2">
    <location>
        <begin position="634"/>
        <end position="1045"/>
    </location>
</feature>
<dbReference type="InterPro" id="IPR029063">
    <property type="entry name" value="SAM-dependent_MTases_sf"/>
</dbReference>
<evidence type="ECO:0000259" key="2">
    <source>
        <dbReference type="Pfam" id="PF01593"/>
    </source>
</evidence>
<keyword evidence="1" id="KW-1133">Transmembrane helix</keyword>
<dbReference type="Proteomes" id="UP001295423">
    <property type="component" value="Unassembled WGS sequence"/>
</dbReference>
<dbReference type="InterPro" id="IPR002937">
    <property type="entry name" value="Amino_oxidase"/>
</dbReference>
<feature type="transmembrane region" description="Helical" evidence="1">
    <location>
        <begin position="20"/>
        <end position="39"/>
    </location>
</feature>
<protein>
    <recommendedName>
        <fullName evidence="2">Amine oxidase domain-containing protein</fullName>
    </recommendedName>
</protein>
<sequence length="1058" mass="118398">MNTMSFPVGELRTFWEDGSAQAYMFVVSTAICLSFARYFKFQKQSKTPLSLLPPLISLCVLGMTWFYIFRFIATHIHTSESYFGDAYRDVLRDEGQYMISTQLLTWAIVSVLWMEDEGTVSDLVFIGYGFLGAMGASFVLWVPSLYWRMDRSRLARNRSVSLLSAICAVVGFVCIVNIAPCSEDEVSECIQNERFGTFRPSYDRWLHGLHYVLIVPALGKVLPLPLSGIRVDASIVYFAASIVFGLWHFSLLASSNQSGLSFVLSTSMTDCQISITTDMVCSCLITVFAIYRDTMISAQAGWMGQNKRSETHSKDEAIFRASLAALGVALFSPGAVLAFHLGSRCADDIHMTLVARGQQWVATKLRSESLSPKENNMMQGSGAPTWCNLGLWTDRKGNRIFLYDEACEELAMSLGKAASLGENDGVLCCGCGSGAELDLYKDRFKIQHITGIDPDMDRMMDWENNRLLKGGDYNVRRMMASVEDLRSRPCQQLLGSKLFNKIVALDNVYHYRSKFNFFQDCEALLPPGGTVAVSDIIIRPGAVPQWVRFMLLACGLQRHNLWTEKEYMKYLCDIGFTDISVRSTGGNVLTGWEMFFPKGLLQYLDYSIIVASTPKADPKSERTTKKVAIVGSGLAGLATAHSLIMSTEDIAVTIYEAYDRPGLAGNSTWYEGHLVDIPPRMASKGYYKEYRKLLRHLNIPTQVVEADCTYYGTDTKSGKKKTFASYDISNTLNNLSFALFEGGLSNLWTLGSAMSSIKLEECNDDDDTSPVLTFGDWLKSTSLCCASTPDSFEMCQNNPFLYLVIGSLGWMLSCTYQQLMDYPAGIILPYLRSLYIQSMQTTGDGSVVRVNPSVKLMEQTLLYGVKELKCGNPISGLDDKKTIDGVQYDAIVCATEARAISKVFKNAPKAFAEVKYHPSIIYLHTDESFMPPDKKDWRKWTVEMKEDRDEPQLSFWLNEVYPDSNFSGNVFQTWAPLHDPKPDSIMKKASFQRVVHTKETPRLLKEIEAAQGKQGIYYAGSYTEYGMGLLEQALISGRKAAQRVLDEVVSEEKSMKAK</sequence>
<feature type="transmembrane region" description="Helical" evidence="1">
    <location>
        <begin position="273"/>
        <end position="291"/>
    </location>
</feature>
<feature type="transmembrane region" description="Helical" evidence="1">
    <location>
        <begin position="123"/>
        <end position="147"/>
    </location>
</feature>
<dbReference type="SUPFAM" id="SSF53335">
    <property type="entry name" value="S-adenosyl-L-methionine-dependent methyltransferases"/>
    <property type="match status" value="1"/>
</dbReference>
<proteinExistence type="predicted"/>
<dbReference type="AlphaFoldDB" id="A0AAD2FW56"/>
<keyword evidence="4" id="KW-1185">Reference proteome</keyword>